<sequence length="174" mass="17982">MDYRLNIGGTVFSVSVDHDGEDCFSARIDGRTYRVASVQAGADTLVISVDGCQVRAGVAPTDSGKWIGINGGSYTVYDEDTAGQKISRRKKGGQVPDAVTPPMPAVVVRILVSVGDAVTAGQAVAVVSAMKMETTLKAPFDGVVTGVHAAPGDKVAPGHILVDIEKAAENQVAE</sequence>
<name>A8ZUF0_DESOH</name>
<dbReference type="CDD" id="cd06850">
    <property type="entry name" value="biotinyl_domain"/>
    <property type="match status" value="1"/>
</dbReference>
<dbReference type="SUPFAM" id="SSF51230">
    <property type="entry name" value="Single hybrid motif"/>
    <property type="match status" value="1"/>
</dbReference>
<keyword evidence="1" id="KW-0092">Biotin</keyword>
<dbReference type="PROSITE" id="PS50968">
    <property type="entry name" value="BIOTINYL_LIPOYL"/>
    <property type="match status" value="1"/>
</dbReference>
<keyword evidence="4" id="KW-1185">Reference proteome</keyword>
<dbReference type="PROSITE" id="PS00188">
    <property type="entry name" value="BIOTIN"/>
    <property type="match status" value="1"/>
</dbReference>
<dbReference type="Proteomes" id="UP000008561">
    <property type="component" value="Chromosome"/>
</dbReference>
<dbReference type="HOGENOM" id="CLU_016733_5_1_7"/>
<protein>
    <submittedName>
        <fullName evidence="3">Biotin/lipoyl attachment domain-containing protein</fullName>
    </submittedName>
</protein>
<dbReference type="KEGG" id="dol:Dole_2178"/>
<dbReference type="InterPro" id="IPR011053">
    <property type="entry name" value="Single_hybrid_motif"/>
</dbReference>
<dbReference type="OrthoDB" id="9812676at2"/>
<gene>
    <name evidence="3" type="ordered locus">Dole_2178</name>
</gene>
<dbReference type="AlphaFoldDB" id="A8ZUF0"/>
<dbReference type="Gene3D" id="2.40.50.100">
    <property type="match status" value="1"/>
</dbReference>
<dbReference type="RefSeq" id="WP_012175594.1">
    <property type="nucleotide sequence ID" value="NC_009943.1"/>
</dbReference>
<organism evidence="3 4">
    <name type="scientific">Desulfosudis oleivorans (strain DSM 6200 / JCM 39069 / Hxd3)</name>
    <name type="common">Desulfococcus oleovorans</name>
    <dbReference type="NCBI Taxonomy" id="96561"/>
    <lineage>
        <taxon>Bacteria</taxon>
        <taxon>Pseudomonadati</taxon>
        <taxon>Thermodesulfobacteriota</taxon>
        <taxon>Desulfobacteria</taxon>
        <taxon>Desulfobacterales</taxon>
        <taxon>Desulfosudaceae</taxon>
        <taxon>Desulfosudis</taxon>
    </lineage>
</organism>
<dbReference type="STRING" id="96561.Dole_2178"/>
<dbReference type="EMBL" id="CP000859">
    <property type="protein sequence ID" value="ABW67982.1"/>
    <property type="molecule type" value="Genomic_DNA"/>
</dbReference>
<dbReference type="PANTHER" id="PTHR45266">
    <property type="entry name" value="OXALOACETATE DECARBOXYLASE ALPHA CHAIN"/>
    <property type="match status" value="1"/>
</dbReference>
<evidence type="ECO:0000259" key="2">
    <source>
        <dbReference type="PROSITE" id="PS50968"/>
    </source>
</evidence>
<reference evidence="3 4" key="1">
    <citation type="submission" date="2007-10" db="EMBL/GenBank/DDBJ databases">
        <title>Complete sequence of Desulfococcus oleovorans Hxd3.</title>
        <authorList>
            <consortium name="US DOE Joint Genome Institute"/>
            <person name="Copeland A."/>
            <person name="Lucas S."/>
            <person name="Lapidus A."/>
            <person name="Barry K."/>
            <person name="Glavina del Rio T."/>
            <person name="Dalin E."/>
            <person name="Tice H."/>
            <person name="Pitluck S."/>
            <person name="Kiss H."/>
            <person name="Brettin T."/>
            <person name="Bruce D."/>
            <person name="Detter J.C."/>
            <person name="Han C."/>
            <person name="Schmutz J."/>
            <person name="Larimer F."/>
            <person name="Land M."/>
            <person name="Hauser L."/>
            <person name="Kyrpides N."/>
            <person name="Kim E."/>
            <person name="Wawrik B."/>
            <person name="Richardson P."/>
        </authorList>
    </citation>
    <scope>NUCLEOTIDE SEQUENCE [LARGE SCALE GENOMIC DNA]</scope>
    <source>
        <strain evidence="4">DSM 6200 / JCM 39069 / Hxd3</strain>
    </source>
</reference>
<dbReference type="Pfam" id="PF00364">
    <property type="entry name" value="Biotin_lipoyl"/>
    <property type="match status" value="1"/>
</dbReference>
<evidence type="ECO:0000313" key="3">
    <source>
        <dbReference type="EMBL" id="ABW67982.1"/>
    </source>
</evidence>
<dbReference type="PANTHER" id="PTHR45266:SF3">
    <property type="entry name" value="OXALOACETATE DECARBOXYLASE ALPHA CHAIN"/>
    <property type="match status" value="1"/>
</dbReference>
<accession>A8ZUF0</accession>
<feature type="domain" description="Lipoyl-binding" evidence="2">
    <location>
        <begin position="90"/>
        <end position="165"/>
    </location>
</feature>
<evidence type="ECO:0000313" key="4">
    <source>
        <dbReference type="Proteomes" id="UP000008561"/>
    </source>
</evidence>
<dbReference type="InterPro" id="IPR050709">
    <property type="entry name" value="Biotin_Carboxyl_Carrier/Decarb"/>
</dbReference>
<dbReference type="InterPro" id="IPR001882">
    <property type="entry name" value="Biotin_BS"/>
</dbReference>
<proteinExistence type="predicted"/>
<evidence type="ECO:0000256" key="1">
    <source>
        <dbReference type="ARBA" id="ARBA00023267"/>
    </source>
</evidence>
<dbReference type="InterPro" id="IPR000089">
    <property type="entry name" value="Biotin_lipoyl"/>
</dbReference>
<dbReference type="eggNOG" id="COG4770">
    <property type="taxonomic scope" value="Bacteria"/>
</dbReference>
<dbReference type="FunFam" id="2.40.50.100:FF:000003">
    <property type="entry name" value="Acetyl-CoA carboxylase biotin carboxyl carrier protein"/>
    <property type="match status" value="1"/>
</dbReference>